<keyword evidence="6 8" id="KW-0496">Mitochondrion</keyword>
<accession>A0A7S2E5G4</accession>
<evidence type="ECO:0000256" key="4">
    <source>
        <dbReference type="ARBA" id="ARBA00022792"/>
    </source>
</evidence>
<evidence type="ECO:0000256" key="1">
    <source>
        <dbReference type="ARBA" id="ARBA00004448"/>
    </source>
</evidence>
<keyword evidence="4 8" id="KW-0999">Mitochondrion inner membrane</keyword>
<dbReference type="PANTHER" id="PTHR14110:SF0">
    <property type="entry name" value="MITOCHONDRIAL IMPORT INNER MEMBRANE TRANSLOCASE SUBUNIT TIM22"/>
    <property type="match status" value="1"/>
</dbReference>
<reference evidence="9" key="1">
    <citation type="submission" date="2021-01" db="EMBL/GenBank/DDBJ databases">
        <authorList>
            <person name="Corre E."/>
            <person name="Pelletier E."/>
            <person name="Niang G."/>
            <person name="Scheremetjew M."/>
            <person name="Finn R."/>
            <person name="Kale V."/>
            <person name="Holt S."/>
            <person name="Cochrane G."/>
            <person name="Meng A."/>
            <person name="Brown T."/>
            <person name="Cohen L."/>
        </authorList>
    </citation>
    <scope>NUCLEOTIDE SEQUENCE</scope>
    <source>
        <strain evidence="9">Pop2</strain>
    </source>
</reference>
<keyword evidence="3" id="KW-0812">Transmembrane</keyword>
<dbReference type="AlphaFoldDB" id="A0A7S2E5G4"/>
<dbReference type="GO" id="GO:0030943">
    <property type="term" value="F:mitochondrion targeting sequence binding"/>
    <property type="evidence" value="ECO:0007669"/>
    <property type="project" value="TreeGrafter"/>
</dbReference>
<dbReference type="EMBL" id="HBGN01004495">
    <property type="protein sequence ID" value="CAD9316578.1"/>
    <property type="molecule type" value="Transcribed_RNA"/>
</dbReference>
<keyword evidence="7" id="KW-0472">Membrane</keyword>
<evidence type="ECO:0000313" key="9">
    <source>
        <dbReference type="EMBL" id="CAD9316578.1"/>
    </source>
</evidence>
<keyword evidence="8" id="KW-0653">Protein transport</keyword>
<dbReference type="GO" id="GO:0045039">
    <property type="term" value="P:protein insertion into mitochondrial inner membrane"/>
    <property type="evidence" value="ECO:0007669"/>
    <property type="project" value="UniProtKB-UniRule"/>
</dbReference>
<evidence type="ECO:0000256" key="2">
    <source>
        <dbReference type="ARBA" id="ARBA00008444"/>
    </source>
</evidence>
<name>A0A7S2E5G4_9STRA</name>
<comment type="similarity">
    <text evidence="2 8">Belongs to the Tim17/Tim22/Tim23 family.</text>
</comment>
<dbReference type="InterPro" id="IPR039175">
    <property type="entry name" value="TIM22"/>
</dbReference>
<keyword evidence="5" id="KW-1133">Transmembrane helix</keyword>
<evidence type="ECO:0000256" key="8">
    <source>
        <dbReference type="RuleBase" id="RU367038"/>
    </source>
</evidence>
<protein>
    <recommendedName>
        <fullName evidence="8">Mitochondrial import inner membrane translocase subunit TIM22</fullName>
    </recommendedName>
</protein>
<dbReference type="Pfam" id="PF02466">
    <property type="entry name" value="Tim17"/>
    <property type="match status" value="1"/>
</dbReference>
<comment type="subunit">
    <text evidence="8">Component of the TIM22 complex.</text>
</comment>
<proteinExistence type="inferred from homology"/>
<organism evidence="9">
    <name type="scientific">Ditylum brightwellii</name>
    <dbReference type="NCBI Taxonomy" id="49249"/>
    <lineage>
        <taxon>Eukaryota</taxon>
        <taxon>Sar</taxon>
        <taxon>Stramenopiles</taxon>
        <taxon>Ochrophyta</taxon>
        <taxon>Bacillariophyta</taxon>
        <taxon>Mediophyceae</taxon>
        <taxon>Lithodesmiophycidae</taxon>
        <taxon>Lithodesmiales</taxon>
        <taxon>Lithodesmiaceae</taxon>
        <taxon>Ditylum</taxon>
    </lineage>
</organism>
<evidence type="ECO:0000256" key="3">
    <source>
        <dbReference type="ARBA" id="ARBA00022692"/>
    </source>
</evidence>
<comment type="subcellular location">
    <subcellularLocation>
        <location evidence="1 8">Mitochondrion inner membrane</location>
        <topology evidence="1 8">Multi-pass membrane protein</topology>
    </subcellularLocation>
</comment>
<gene>
    <name evidence="9" type="ORF">DBRI1063_LOCUS2985</name>
</gene>
<evidence type="ECO:0000256" key="7">
    <source>
        <dbReference type="ARBA" id="ARBA00023136"/>
    </source>
</evidence>
<evidence type="ECO:0000256" key="6">
    <source>
        <dbReference type="ARBA" id="ARBA00023128"/>
    </source>
</evidence>
<comment type="function">
    <text evidence="8">Essential core component of the TIM22 complex, a complex that mediates the import and insertion of multi-pass transmembrane proteins into the mitochondrial inner membrane. In the TIM22 complex, it constitutes the voltage-activated and signal-gated channel. Forms a twin-pore translocase that uses the membrane potential as external driving force in 2 voltage-dependent steps.</text>
</comment>
<dbReference type="GO" id="GO:0042721">
    <property type="term" value="C:TIM22 mitochondrial import inner membrane insertion complex"/>
    <property type="evidence" value="ECO:0007669"/>
    <property type="project" value="UniProtKB-UniRule"/>
</dbReference>
<evidence type="ECO:0000256" key="5">
    <source>
        <dbReference type="ARBA" id="ARBA00022989"/>
    </source>
</evidence>
<keyword evidence="8" id="KW-0813">Transport</keyword>
<keyword evidence="8" id="KW-0811">Translocation</keyword>
<dbReference type="PANTHER" id="PTHR14110">
    <property type="entry name" value="MITOCHONDRIAL IMPORT INNER MEMBRANE TRANSLOCASE SUBUNIT TIM22"/>
    <property type="match status" value="1"/>
</dbReference>
<sequence length="191" mass="20527">MGGGGEGLKNVWGKPNDRYHTVEGPCVDRIFNASVVGAAAGTFYGSLAAAWYPDAITSDKRFGGFEGRTDVRALTRMITRPAFLFSAAAAAFAGTECLAESARGKKDSFNSAIGGFAAGCVIGATTKRFDIMTSTGIGLGIFLFSLDYSGAATENKPLELHHKMYGMLPEKHVESDELRELKEKYPKFEHL</sequence>
<dbReference type="GO" id="GO:0008320">
    <property type="term" value="F:protein transmembrane transporter activity"/>
    <property type="evidence" value="ECO:0007669"/>
    <property type="project" value="UniProtKB-UniRule"/>
</dbReference>